<dbReference type="Proteomes" id="UP000000305">
    <property type="component" value="Unassembled WGS sequence"/>
</dbReference>
<evidence type="ECO:0000313" key="2">
    <source>
        <dbReference type="Proteomes" id="UP000000305"/>
    </source>
</evidence>
<keyword evidence="2" id="KW-1185">Reference proteome</keyword>
<dbReference type="EMBL" id="GL732614">
    <property type="protein sequence ID" value="EFX71003.1"/>
    <property type="molecule type" value="Genomic_DNA"/>
</dbReference>
<proteinExistence type="predicted"/>
<organism evidence="1 2">
    <name type="scientific">Daphnia pulex</name>
    <name type="common">Water flea</name>
    <dbReference type="NCBI Taxonomy" id="6669"/>
    <lineage>
        <taxon>Eukaryota</taxon>
        <taxon>Metazoa</taxon>
        <taxon>Ecdysozoa</taxon>
        <taxon>Arthropoda</taxon>
        <taxon>Crustacea</taxon>
        <taxon>Branchiopoda</taxon>
        <taxon>Diplostraca</taxon>
        <taxon>Cladocera</taxon>
        <taxon>Anomopoda</taxon>
        <taxon>Daphniidae</taxon>
        <taxon>Daphnia</taxon>
    </lineage>
</organism>
<dbReference type="HOGENOM" id="CLU_1134564_0_0_1"/>
<gene>
    <name evidence="1" type="ORF">DAPPUDRAFT_112139</name>
</gene>
<dbReference type="PhylomeDB" id="E9HB83"/>
<sequence>MAGRSFRLVRDDWQKFPAGTRWPAEISILEGAKGERRAGCPDEVRLEQRLAGNIPIHQLHVIRPQSLYIPDQEIKTEKMLARSRKGIIALDCTTCSFLDCLFSLVNSLAASSLKIWSRCQFSFGTILSCQKPFYSDLLEEVDPKYSNSRPICTKCGNPFLEIESLAVLMQMLKGSVWHWQMMPDYDKQIKPRRTFIPHPSPFISVRTRIRTNLQHSICYVPERESLPHKSYFTDELELQVSLSSV</sequence>
<protein>
    <submittedName>
        <fullName evidence="1">Uncharacterized protein</fullName>
    </submittedName>
</protein>
<evidence type="ECO:0000313" key="1">
    <source>
        <dbReference type="EMBL" id="EFX71003.1"/>
    </source>
</evidence>
<dbReference type="InParanoid" id="E9HB83"/>
<name>E9HB83_DAPPU</name>
<dbReference type="KEGG" id="dpx:DAPPUDRAFT_112139"/>
<reference evidence="1 2" key="1">
    <citation type="journal article" date="2011" name="Science">
        <title>The ecoresponsive genome of Daphnia pulex.</title>
        <authorList>
            <person name="Colbourne J.K."/>
            <person name="Pfrender M.E."/>
            <person name="Gilbert D."/>
            <person name="Thomas W.K."/>
            <person name="Tucker A."/>
            <person name="Oakley T.H."/>
            <person name="Tokishita S."/>
            <person name="Aerts A."/>
            <person name="Arnold G.J."/>
            <person name="Basu M.K."/>
            <person name="Bauer D.J."/>
            <person name="Caceres C.E."/>
            <person name="Carmel L."/>
            <person name="Casola C."/>
            <person name="Choi J.H."/>
            <person name="Detter J.C."/>
            <person name="Dong Q."/>
            <person name="Dusheyko S."/>
            <person name="Eads B.D."/>
            <person name="Frohlich T."/>
            <person name="Geiler-Samerotte K.A."/>
            <person name="Gerlach D."/>
            <person name="Hatcher P."/>
            <person name="Jogdeo S."/>
            <person name="Krijgsveld J."/>
            <person name="Kriventseva E.V."/>
            <person name="Kultz D."/>
            <person name="Laforsch C."/>
            <person name="Lindquist E."/>
            <person name="Lopez J."/>
            <person name="Manak J.R."/>
            <person name="Muller J."/>
            <person name="Pangilinan J."/>
            <person name="Patwardhan R.P."/>
            <person name="Pitluck S."/>
            <person name="Pritham E.J."/>
            <person name="Rechtsteiner A."/>
            <person name="Rho M."/>
            <person name="Rogozin I.B."/>
            <person name="Sakarya O."/>
            <person name="Salamov A."/>
            <person name="Schaack S."/>
            <person name="Shapiro H."/>
            <person name="Shiga Y."/>
            <person name="Skalitzky C."/>
            <person name="Smith Z."/>
            <person name="Souvorov A."/>
            <person name="Sung W."/>
            <person name="Tang Z."/>
            <person name="Tsuchiya D."/>
            <person name="Tu H."/>
            <person name="Vos H."/>
            <person name="Wang M."/>
            <person name="Wolf Y.I."/>
            <person name="Yamagata H."/>
            <person name="Yamada T."/>
            <person name="Ye Y."/>
            <person name="Shaw J.R."/>
            <person name="Andrews J."/>
            <person name="Crease T.J."/>
            <person name="Tang H."/>
            <person name="Lucas S.M."/>
            <person name="Robertson H.M."/>
            <person name="Bork P."/>
            <person name="Koonin E.V."/>
            <person name="Zdobnov E.M."/>
            <person name="Grigoriev I.V."/>
            <person name="Lynch M."/>
            <person name="Boore J.L."/>
        </authorList>
    </citation>
    <scope>NUCLEOTIDE SEQUENCE [LARGE SCALE GENOMIC DNA]</scope>
</reference>
<accession>E9HB83</accession>
<dbReference type="AlphaFoldDB" id="E9HB83"/>